<comment type="caution">
    <text evidence="1">The sequence shown here is derived from an EMBL/GenBank/DDBJ whole genome shotgun (WGS) entry which is preliminary data.</text>
</comment>
<protein>
    <submittedName>
        <fullName evidence="1">Uncharacterized protein</fullName>
    </submittedName>
</protein>
<feature type="non-terminal residue" evidence="1">
    <location>
        <position position="94"/>
    </location>
</feature>
<proteinExistence type="predicted"/>
<evidence type="ECO:0000313" key="2">
    <source>
        <dbReference type="Proteomes" id="UP001233999"/>
    </source>
</evidence>
<name>A0AAD7ZL32_DIPPU</name>
<reference evidence="1" key="1">
    <citation type="journal article" date="2023" name="IScience">
        <title>Live-bearing cockroach genome reveals convergent evolutionary mechanisms linked to viviparity in insects and beyond.</title>
        <authorList>
            <person name="Fouks B."/>
            <person name="Harrison M.C."/>
            <person name="Mikhailova A.A."/>
            <person name="Marchal E."/>
            <person name="English S."/>
            <person name="Carruthers M."/>
            <person name="Jennings E.C."/>
            <person name="Chiamaka E.L."/>
            <person name="Frigard R.A."/>
            <person name="Pippel M."/>
            <person name="Attardo G.M."/>
            <person name="Benoit J.B."/>
            <person name="Bornberg-Bauer E."/>
            <person name="Tobe S.S."/>
        </authorList>
    </citation>
    <scope>NUCLEOTIDE SEQUENCE</scope>
    <source>
        <strain evidence="1">Stay&amp;Tobe</strain>
    </source>
</reference>
<sequence>FQESFALSIKIASRYLDLLVAVASVFFKFSAHVRTMSMASSVLSKSGWDWSARFKVLLFNVVIKLVENFLPECNVKKIFGLPKIFFKIIIATPA</sequence>
<evidence type="ECO:0000313" key="1">
    <source>
        <dbReference type="EMBL" id="KAJ9582301.1"/>
    </source>
</evidence>
<feature type="non-terminal residue" evidence="1">
    <location>
        <position position="1"/>
    </location>
</feature>
<organism evidence="1 2">
    <name type="scientific">Diploptera punctata</name>
    <name type="common">Pacific beetle cockroach</name>
    <dbReference type="NCBI Taxonomy" id="6984"/>
    <lineage>
        <taxon>Eukaryota</taxon>
        <taxon>Metazoa</taxon>
        <taxon>Ecdysozoa</taxon>
        <taxon>Arthropoda</taxon>
        <taxon>Hexapoda</taxon>
        <taxon>Insecta</taxon>
        <taxon>Pterygota</taxon>
        <taxon>Neoptera</taxon>
        <taxon>Polyneoptera</taxon>
        <taxon>Dictyoptera</taxon>
        <taxon>Blattodea</taxon>
        <taxon>Blaberoidea</taxon>
        <taxon>Blaberidae</taxon>
        <taxon>Diplopterinae</taxon>
        <taxon>Diploptera</taxon>
    </lineage>
</organism>
<gene>
    <name evidence="1" type="ORF">L9F63_003337</name>
</gene>
<dbReference type="EMBL" id="JASPKZ010007812">
    <property type="protein sequence ID" value="KAJ9582301.1"/>
    <property type="molecule type" value="Genomic_DNA"/>
</dbReference>
<dbReference type="Proteomes" id="UP001233999">
    <property type="component" value="Unassembled WGS sequence"/>
</dbReference>
<accession>A0AAD7ZL32</accession>
<reference evidence="1" key="2">
    <citation type="submission" date="2023-05" db="EMBL/GenBank/DDBJ databases">
        <authorList>
            <person name="Fouks B."/>
        </authorList>
    </citation>
    <scope>NUCLEOTIDE SEQUENCE</scope>
    <source>
        <strain evidence="1">Stay&amp;Tobe</strain>
        <tissue evidence="1">Testes</tissue>
    </source>
</reference>
<keyword evidence="2" id="KW-1185">Reference proteome</keyword>
<dbReference type="AlphaFoldDB" id="A0AAD7ZL32"/>